<name>H8KMB8_SOLCM</name>
<dbReference type="STRING" id="929556.Solca_4310"/>
<protein>
    <submittedName>
        <fullName evidence="1">CMP-N-acetylneuraminic acid synthetase</fullName>
    </submittedName>
</protein>
<dbReference type="CDD" id="cd02513">
    <property type="entry name" value="CMP-NeuAc_Synthase"/>
    <property type="match status" value="1"/>
</dbReference>
<proteinExistence type="predicted"/>
<dbReference type="InterPro" id="IPR050793">
    <property type="entry name" value="CMP-NeuNAc_synthase"/>
</dbReference>
<evidence type="ECO:0000313" key="2">
    <source>
        <dbReference type="Proteomes" id="UP000007590"/>
    </source>
</evidence>
<accession>H8KMB8</accession>
<dbReference type="PANTHER" id="PTHR21485">
    <property type="entry name" value="HAD SUPERFAMILY MEMBERS CMAS AND KDSC"/>
    <property type="match status" value="1"/>
</dbReference>
<dbReference type="eggNOG" id="COG1083">
    <property type="taxonomic scope" value="Bacteria"/>
</dbReference>
<dbReference type="RefSeq" id="WP_014682522.1">
    <property type="nucleotide sequence ID" value="NC_017770.1"/>
</dbReference>
<sequence>MNNTLFIIPARGGSKGIPDKNIKLLGGKPLIQWSIDIARQLVSDENICVSTDSEKIKETVERIGLKIPFLRPAELATDQSGAYEVLLHAISYYEGLGKNFERMVLLQPTSPFRKIEHIREAVEIYSSDLDMVVSVRESHDNPYFNLFEENSNGYLIKSKDGSFARRQDCPPAFAYNGAIYVININSLKQQPLYKFHKIRKYVMDEVSSIDLDTPLDWAWAEFLLEKEIR</sequence>
<dbReference type="AlphaFoldDB" id="H8KMB8"/>
<dbReference type="InterPro" id="IPR029044">
    <property type="entry name" value="Nucleotide-diphossugar_trans"/>
</dbReference>
<dbReference type="Proteomes" id="UP000007590">
    <property type="component" value="Chromosome"/>
</dbReference>
<evidence type="ECO:0000313" key="1">
    <source>
        <dbReference type="EMBL" id="AFD09300.1"/>
    </source>
</evidence>
<organism evidence="1 2">
    <name type="scientific">Solitalea canadensis (strain ATCC 29591 / DSM 3403 / JCM 21819 / LMG 8368 / NBRC 15130 / NCIMB 12057 / USAM 9D)</name>
    <name type="common">Flexibacter canadensis</name>
    <dbReference type="NCBI Taxonomy" id="929556"/>
    <lineage>
        <taxon>Bacteria</taxon>
        <taxon>Pseudomonadati</taxon>
        <taxon>Bacteroidota</taxon>
        <taxon>Sphingobacteriia</taxon>
        <taxon>Sphingobacteriales</taxon>
        <taxon>Sphingobacteriaceae</taxon>
        <taxon>Solitalea</taxon>
    </lineage>
</organism>
<dbReference type="HOGENOM" id="CLU_042930_1_1_10"/>
<dbReference type="Gene3D" id="3.90.550.10">
    <property type="entry name" value="Spore Coat Polysaccharide Biosynthesis Protein SpsA, Chain A"/>
    <property type="match status" value="1"/>
</dbReference>
<dbReference type="EMBL" id="CP003349">
    <property type="protein sequence ID" value="AFD09300.1"/>
    <property type="molecule type" value="Genomic_DNA"/>
</dbReference>
<dbReference type="InterPro" id="IPR003329">
    <property type="entry name" value="Cytidylyl_trans"/>
</dbReference>
<keyword evidence="2" id="KW-1185">Reference proteome</keyword>
<dbReference type="KEGG" id="scn:Solca_4310"/>
<dbReference type="OrthoDB" id="9805604at2"/>
<gene>
    <name evidence="1" type="ordered locus">Solca_4310</name>
</gene>
<dbReference type="Pfam" id="PF02348">
    <property type="entry name" value="CTP_transf_3"/>
    <property type="match status" value="1"/>
</dbReference>
<dbReference type="GO" id="GO:0008781">
    <property type="term" value="F:N-acylneuraminate cytidylyltransferase activity"/>
    <property type="evidence" value="ECO:0007669"/>
    <property type="project" value="TreeGrafter"/>
</dbReference>
<reference evidence="1" key="1">
    <citation type="submission" date="2012-02" db="EMBL/GenBank/DDBJ databases">
        <title>The complete genome of Solitalea canadensis DSM 3403.</title>
        <authorList>
            <consortium name="US DOE Joint Genome Institute (JGI-PGF)"/>
            <person name="Lucas S."/>
            <person name="Copeland A."/>
            <person name="Lapidus A."/>
            <person name="Glavina del Rio T."/>
            <person name="Dalin E."/>
            <person name="Tice H."/>
            <person name="Bruce D."/>
            <person name="Goodwin L."/>
            <person name="Pitluck S."/>
            <person name="Peters L."/>
            <person name="Ovchinnikova G."/>
            <person name="Lu M."/>
            <person name="Kyrpides N."/>
            <person name="Mavromatis K."/>
            <person name="Ivanova N."/>
            <person name="Brettin T."/>
            <person name="Detter J.C."/>
            <person name="Han C."/>
            <person name="Larimer F."/>
            <person name="Land M."/>
            <person name="Hauser L."/>
            <person name="Markowitz V."/>
            <person name="Cheng J.-F."/>
            <person name="Hugenholtz P."/>
            <person name="Woyke T."/>
            <person name="Wu D."/>
            <person name="Spring S."/>
            <person name="Schroeder M."/>
            <person name="Kopitz M."/>
            <person name="Brambilla E."/>
            <person name="Klenk H.-P."/>
            <person name="Eisen J.A."/>
        </authorList>
    </citation>
    <scope>NUCLEOTIDE SEQUENCE</scope>
    <source>
        <strain evidence="1">DSM 3403</strain>
    </source>
</reference>
<dbReference type="PANTHER" id="PTHR21485:SF6">
    <property type="entry name" value="N-ACYLNEURAMINATE CYTIDYLYLTRANSFERASE-RELATED"/>
    <property type="match status" value="1"/>
</dbReference>
<dbReference type="SUPFAM" id="SSF53448">
    <property type="entry name" value="Nucleotide-diphospho-sugar transferases"/>
    <property type="match status" value="1"/>
</dbReference>